<feature type="compositionally biased region" description="Basic and acidic residues" evidence="1">
    <location>
        <begin position="443"/>
        <end position="459"/>
    </location>
</feature>
<feature type="compositionally biased region" description="Low complexity" evidence="1">
    <location>
        <begin position="47"/>
        <end position="57"/>
    </location>
</feature>
<protein>
    <recommendedName>
        <fullName evidence="4">YXWGXW repeat (2 copies)</fullName>
    </recommendedName>
</protein>
<evidence type="ECO:0000256" key="1">
    <source>
        <dbReference type="SAM" id="MobiDB-lite"/>
    </source>
</evidence>
<dbReference type="Proteomes" id="UP000316426">
    <property type="component" value="Chromosome"/>
</dbReference>
<dbReference type="KEGG" id="bmei:Spa11_17160"/>
<feature type="compositionally biased region" description="Low complexity" evidence="1">
    <location>
        <begin position="630"/>
        <end position="640"/>
    </location>
</feature>
<feature type="compositionally biased region" description="Basic and acidic residues" evidence="1">
    <location>
        <begin position="494"/>
        <end position="515"/>
    </location>
</feature>
<organism evidence="2 3">
    <name type="scientific">Botrimarina mediterranea</name>
    <dbReference type="NCBI Taxonomy" id="2528022"/>
    <lineage>
        <taxon>Bacteria</taxon>
        <taxon>Pseudomonadati</taxon>
        <taxon>Planctomycetota</taxon>
        <taxon>Planctomycetia</taxon>
        <taxon>Pirellulales</taxon>
        <taxon>Lacipirellulaceae</taxon>
        <taxon>Botrimarina</taxon>
    </lineage>
</organism>
<feature type="compositionally biased region" description="Polar residues" evidence="1">
    <location>
        <begin position="687"/>
        <end position="755"/>
    </location>
</feature>
<reference evidence="2 3" key="1">
    <citation type="submission" date="2019-02" db="EMBL/GenBank/DDBJ databases">
        <title>Deep-cultivation of Planctomycetes and their phenomic and genomic characterization uncovers novel biology.</title>
        <authorList>
            <person name="Wiegand S."/>
            <person name="Jogler M."/>
            <person name="Boedeker C."/>
            <person name="Pinto D."/>
            <person name="Vollmers J."/>
            <person name="Rivas-Marin E."/>
            <person name="Kohn T."/>
            <person name="Peeters S.H."/>
            <person name="Heuer A."/>
            <person name="Rast P."/>
            <person name="Oberbeckmann S."/>
            <person name="Bunk B."/>
            <person name="Jeske O."/>
            <person name="Meyerdierks A."/>
            <person name="Storesund J.E."/>
            <person name="Kallscheuer N."/>
            <person name="Luecker S."/>
            <person name="Lage O.M."/>
            <person name="Pohl T."/>
            <person name="Merkel B.J."/>
            <person name="Hornburger P."/>
            <person name="Mueller R.-W."/>
            <person name="Bruemmer F."/>
            <person name="Labrenz M."/>
            <person name="Spormann A.M."/>
            <person name="Op den Camp H."/>
            <person name="Overmann J."/>
            <person name="Amann R."/>
            <person name="Jetten M.S.M."/>
            <person name="Mascher T."/>
            <person name="Medema M.H."/>
            <person name="Devos D.P."/>
            <person name="Kaster A.-K."/>
            <person name="Ovreas L."/>
            <person name="Rohde M."/>
            <person name="Galperin M.Y."/>
            <person name="Jogler C."/>
        </authorList>
    </citation>
    <scope>NUCLEOTIDE SEQUENCE [LARGE SCALE GENOMIC DNA]</scope>
    <source>
        <strain evidence="2 3">Spa11</strain>
    </source>
</reference>
<feature type="compositionally biased region" description="Gly residues" evidence="1">
    <location>
        <begin position="759"/>
        <end position="813"/>
    </location>
</feature>
<name>A0A518K6V7_9BACT</name>
<feature type="compositionally biased region" description="Basic and acidic residues" evidence="1">
    <location>
        <begin position="401"/>
        <end position="421"/>
    </location>
</feature>
<accession>A0A518K6V7</accession>
<feature type="region of interest" description="Disordered" evidence="1">
    <location>
        <begin position="40"/>
        <end position="73"/>
    </location>
</feature>
<dbReference type="AlphaFoldDB" id="A0A518K6V7"/>
<proteinExistence type="predicted"/>
<feature type="compositionally biased region" description="Basic and acidic residues" evidence="1">
    <location>
        <begin position="619"/>
        <end position="629"/>
    </location>
</feature>
<dbReference type="EMBL" id="CP036349">
    <property type="protein sequence ID" value="QDV73518.1"/>
    <property type="molecule type" value="Genomic_DNA"/>
</dbReference>
<gene>
    <name evidence="2" type="ORF">Spa11_17160</name>
</gene>
<evidence type="ECO:0000313" key="2">
    <source>
        <dbReference type="EMBL" id="QDV73518.1"/>
    </source>
</evidence>
<evidence type="ECO:0000313" key="3">
    <source>
        <dbReference type="Proteomes" id="UP000316426"/>
    </source>
</evidence>
<feature type="compositionally biased region" description="Polar residues" evidence="1">
    <location>
        <begin position="587"/>
        <end position="611"/>
    </location>
</feature>
<feature type="compositionally biased region" description="Low complexity" evidence="1">
    <location>
        <begin position="532"/>
        <end position="545"/>
    </location>
</feature>
<feature type="compositionally biased region" description="Low complexity" evidence="1">
    <location>
        <begin position="478"/>
        <end position="493"/>
    </location>
</feature>
<evidence type="ECO:0008006" key="4">
    <source>
        <dbReference type="Google" id="ProtNLM"/>
    </source>
</evidence>
<keyword evidence="3" id="KW-1185">Reference proteome</keyword>
<feature type="compositionally biased region" description="Low complexity" evidence="1">
    <location>
        <begin position="568"/>
        <end position="577"/>
    </location>
</feature>
<feature type="region of interest" description="Disordered" evidence="1">
    <location>
        <begin position="478"/>
        <end position="515"/>
    </location>
</feature>
<feature type="region of interest" description="Disordered" evidence="1">
    <location>
        <begin position="669"/>
        <end position="813"/>
    </location>
</feature>
<feature type="compositionally biased region" description="Polar residues" evidence="1">
    <location>
        <begin position="646"/>
        <end position="656"/>
    </location>
</feature>
<feature type="region of interest" description="Disordered" evidence="1">
    <location>
        <begin position="528"/>
        <end position="656"/>
    </location>
</feature>
<feature type="compositionally biased region" description="Basic and acidic residues" evidence="1">
    <location>
        <begin position="552"/>
        <end position="562"/>
    </location>
</feature>
<feature type="region of interest" description="Disordered" evidence="1">
    <location>
        <begin position="382"/>
        <end position="459"/>
    </location>
</feature>
<sequence length="813" mass="88476">MHPRYSSRSRLTVRTPAQLLYALLGSFALVGLLGAATVAPGQPPSPELASPESAVESTSPSGQSDAALEDAGVGSEAMPLEQGPVHEAFAAPVGDFGAASQELSETVIEKEPPATIDELPPAEQPEGENVQWIPGYWMWSPDREDYVWVSGVWRDVPPGREWTPGSWVQVEGGYAWSAGYWASSATTEVAYLPAPPESLEEGPSSPAPSDDHFWIPGCWTYANQNYQWRPGYWYRSQPNWVWVPSYYNYTPRGYIFVNGYWDMPLYRRGVLYAPVYWNSPVYGRPGFAYRPRSVVNTSLLVSSLFVNPYRHHYYYGSYGPGFRNQGLYPWFGFSSGVYGNAGFGRGGFRYYDPLFSFYRYGGGRNAFGPNFNQLRRDYARFDNDRWDGNRGPGGRGPGWDGRGRDGRGPDGRDRDGRDRGIEGLIASSIGDLDSRGGRPSMRQLDDAARERITSNRDQMQRFRDRRAEIEGGGDIAARVRGGAGRDGANLNADARARLDRDGRGPSGERREVMRVPLEDFGVSRERVEAARQRAANNQAQSQNRAEQVRQQALDRARNRGENAGRPGGNNPLNNDRPNLNRDDLQQRIRNQQGRPNNGTGRQGNPNAQPGANAQPGGDAADRARQDALNRLRNQQQRPNNGAGRQGNPNALPGNNQRDQIRQDAINRFRNQQGNPSSRGPGAAGQPNLRSPSSEAIQNRIQQRSNFRGPIQQGNPQGINSSPQRRPSPTPNLGNPRSFNRPSVSPQQRSTPSINRSAIPGGGRPGGGPSFGGNRGGGGGGPAFGGNRGGGGGGSSFRGGGGGAGGGAGRGRGR</sequence>
<feature type="compositionally biased region" description="Gly residues" evidence="1">
    <location>
        <begin position="390"/>
        <end position="400"/>
    </location>
</feature>